<sequence length="200" mass="22805">MTTHTLDLLKQRRSIYALGRNVSIPNDKLITLIKECLRQSPTPFNNQSVRVVICLGAHHEKIWDTTTKILKDMSKDESKFAATQAKMDGFKAGFGTILFYNDETVVENFRKQFPPYEANFPIWAEQSQGIAQQSVWVALAEQKIGASLQHYNPLIDAKMTEFFEIPPHWTLRAEMVIGSIEAPAGEKSFLPEEQVFKVFQ</sequence>
<evidence type="ECO:0000259" key="1">
    <source>
        <dbReference type="Pfam" id="PF00881"/>
    </source>
</evidence>
<dbReference type="Gene3D" id="3.40.109.10">
    <property type="entry name" value="NADH Oxidase"/>
    <property type="match status" value="1"/>
</dbReference>
<dbReference type="EMBL" id="JARBJD010000067">
    <property type="protein sequence ID" value="KAK2955443.1"/>
    <property type="molecule type" value="Genomic_DNA"/>
</dbReference>
<dbReference type="InterPro" id="IPR029479">
    <property type="entry name" value="Nitroreductase"/>
</dbReference>
<dbReference type="Proteomes" id="UP001281761">
    <property type="component" value="Unassembled WGS sequence"/>
</dbReference>
<evidence type="ECO:0000313" key="2">
    <source>
        <dbReference type="EMBL" id="KAK2955443.1"/>
    </source>
</evidence>
<dbReference type="PANTHER" id="PTHR43035:SF1">
    <property type="entry name" value="FATTY ACID REPRESSION MUTANT PROTEIN 2-RELATED"/>
    <property type="match status" value="1"/>
</dbReference>
<dbReference type="PANTHER" id="PTHR43035">
    <property type="entry name" value="FATTY ACID REPRESSION MUTANT PROTEIN 2-RELATED"/>
    <property type="match status" value="1"/>
</dbReference>
<feature type="domain" description="Nitroreductase" evidence="1">
    <location>
        <begin position="9"/>
        <end position="178"/>
    </location>
</feature>
<dbReference type="Pfam" id="PF00881">
    <property type="entry name" value="Nitroreductase"/>
    <property type="match status" value="1"/>
</dbReference>
<reference evidence="2 3" key="1">
    <citation type="journal article" date="2022" name="bioRxiv">
        <title>Genomics of Preaxostyla Flagellates Illuminates Evolutionary Transitions and the Path Towards Mitochondrial Loss.</title>
        <authorList>
            <person name="Novak L.V.F."/>
            <person name="Treitli S.C."/>
            <person name="Pyrih J."/>
            <person name="Halakuc P."/>
            <person name="Pipaliya S.V."/>
            <person name="Vacek V."/>
            <person name="Brzon O."/>
            <person name="Soukal P."/>
            <person name="Eme L."/>
            <person name="Dacks J.B."/>
            <person name="Karnkowska A."/>
            <person name="Elias M."/>
            <person name="Hampl V."/>
        </authorList>
    </citation>
    <scope>NUCLEOTIDE SEQUENCE [LARGE SCALE GENOMIC DNA]</scope>
    <source>
        <strain evidence="2">NAU3</strain>
        <tissue evidence="2">Gut</tissue>
    </source>
</reference>
<comment type="caution">
    <text evidence="2">The sequence shown here is derived from an EMBL/GenBank/DDBJ whole genome shotgun (WGS) entry which is preliminary data.</text>
</comment>
<organism evidence="2 3">
    <name type="scientific">Blattamonas nauphoetae</name>
    <dbReference type="NCBI Taxonomy" id="2049346"/>
    <lineage>
        <taxon>Eukaryota</taxon>
        <taxon>Metamonada</taxon>
        <taxon>Preaxostyla</taxon>
        <taxon>Oxymonadida</taxon>
        <taxon>Blattamonas</taxon>
    </lineage>
</organism>
<name>A0ABQ9XVD4_9EUKA</name>
<dbReference type="CDD" id="cd02140">
    <property type="entry name" value="Frm2-like"/>
    <property type="match status" value="1"/>
</dbReference>
<proteinExistence type="predicted"/>
<evidence type="ECO:0000313" key="3">
    <source>
        <dbReference type="Proteomes" id="UP001281761"/>
    </source>
</evidence>
<accession>A0ABQ9XVD4</accession>
<dbReference type="InterPro" id="IPR000415">
    <property type="entry name" value="Nitroreductase-like"/>
</dbReference>
<gene>
    <name evidence="2" type="ORF">BLNAU_9671</name>
</gene>
<keyword evidence="3" id="KW-1185">Reference proteome</keyword>
<protein>
    <submittedName>
        <fullName evidence="2">Fatty acid repression mutant protein 2</fullName>
    </submittedName>
</protein>
<dbReference type="InterPro" id="IPR033877">
    <property type="entry name" value="Frm2/Hbn1"/>
</dbReference>
<dbReference type="SUPFAM" id="SSF55469">
    <property type="entry name" value="FMN-dependent nitroreductase-like"/>
    <property type="match status" value="1"/>
</dbReference>